<feature type="domain" description="Glycosyltransferase 2-like" evidence="1">
    <location>
        <begin position="2"/>
        <end position="49"/>
    </location>
</feature>
<feature type="non-terminal residue" evidence="2">
    <location>
        <position position="49"/>
    </location>
</feature>
<dbReference type="Gene3D" id="3.90.550.10">
    <property type="entry name" value="Spore Coat Polysaccharide Biosynthesis Protein SpsA, Chain A"/>
    <property type="match status" value="1"/>
</dbReference>
<keyword evidence="2" id="KW-0808">Transferase</keyword>
<proteinExistence type="predicted"/>
<feature type="non-terminal residue" evidence="2">
    <location>
        <position position="1"/>
    </location>
</feature>
<protein>
    <submittedName>
        <fullName evidence="2">Beta-1,4-glucosyltransferase</fullName>
    </submittedName>
</protein>
<evidence type="ECO:0000313" key="3">
    <source>
        <dbReference type="Proteomes" id="UP000229981"/>
    </source>
</evidence>
<dbReference type="EMBL" id="PCTU01000084">
    <property type="protein sequence ID" value="PIP87895.1"/>
    <property type="molecule type" value="Genomic_DNA"/>
</dbReference>
<dbReference type="GO" id="GO:0016740">
    <property type="term" value="F:transferase activity"/>
    <property type="evidence" value="ECO:0007669"/>
    <property type="project" value="UniProtKB-KW"/>
</dbReference>
<dbReference type="AlphaFoldDB" id="A0A2H0E0D8"/>
<gene>
    <name evidence="2" type="ORF">COW80_03300</name>
</gene>
<comment type="caution">
    <text evidence="2">The sequence shown here is derived from an EMBL/GenBank/DDBJ whole genome shotgun (WGS) entry which is preliminary data.</text>
</comment>
<accession>A0A2H0E0D8</accession>
<dbReference type="Pfam" id="PF00535">
    <property type="entry name" value="Glycos_transf_2"/>
    <property type="match status" value="1"/>
</dbReference>
<evidence type="ECO:0000259" key="1">
    <source>
        <dbReference type="Pfam" id="PF00535"/>
    </source>
</evidence>
<organism evidence="2 3">
    <name type="scientific">Candidatus Beckwithbacteria bacterium CG22_combo_CG10-13_8_21_14_all_01_47_9</name>
    <dbReference type="NCBI Taxonomy" id="1974496"/>
    <lineage>
        <taxon>Bacteria</taxon>
        <taxon>Candidatus Beckwithiibacteriota</taxon>
    </lineage>
</organism>
<reference evidence="2 3" key="1">
    <citation type="submission" date="2017-09" db="EMBL/GenBank/DDBJ databases">
        <title>Depth-based differentiation of microbial function through sediment-hosted aquifers and enrichment of novel symbionts in the deep terrestrial subsurface.</title>
        <authorList>
            <person name="Probst A.J."/>
            <person name="Ladd B."/>
            <person name="Jarett J.K."/>
            <person name="Geller-Mcgrath D.E."/>
            <person name="Sieber C.M."/>
            <person name="Emerson J.B."/>
            <person name="Anantharaman K."/>
            <person name="Thomas B.C."/>
            <person name="Malmstrom R."/>
            <person name="Stieglmeier M."/>
            <person name="Klingl A."/>
            <person name="Woyke T."/>
            <person name="Ryan C.M."/>
            <person name="Banfield J.F."/>
        </authorList>
    </citation>
    <scope>NUCLEOTIDE SEQUENCE [LARGE SCALE GENOMIC DNA]</scope>
    <source>
        <strain evidence="2">CG22_combo_CG10-13_8_21_14_all_01_47_9</strain>
    </source>
</reference>
<sequence length="49" mass="5335">GEIIVVDGSSTDNTREIVKKLGAKVFKVGNQPIFHINKQLAVDKAGGRW</sequence>
<dbReference type="Proteomes" id="UP000229981">
    <property type="component" value="Unassembled WGS sequence"/>
</dbReference>
<name>A0A2H0E0D8_9BACT</name>
<evidence type="ECO:0000313" key="2">
    <source>
        <dbReference type="EMBL" id="PIP87895.1"/>
    </source>
</evidence>
<dbReference type="InterPro" id="IPR001173">
    <property type="entry name" value="Glyco_trans_2-like"/>
</dbReference>
<dbReference type="SUPFAM" id="SSF53448">
    <property type="entry name" value="Nucleotide-diphospho-sugar transferases"/>
    <property type="match status" value="1"/>
</dbReference>
<dbReference type="InterPro" id="IPR029044">
    <property type="entry name" value="Nucleotide-diphossugar_trans"/>
</dbReference>